<reference evidence="2" key="2">
    <citation type="journal article" date="2015" name="Data Brief">
        <title>Shoot transcriptome of the giant reed, Arundo donax.</title>
        <authorList>
            <person name="Barrero R.A."/>
            <person name="Guerrero F.D."/>
            <person name="Moolhuijzen P."/>
            <person name="Goolsby J.A."/>
            <person name="Tidwell J."/>
            <person name="Bellgard S.E."/>
            <person name="Bellgard M.I."/>
        </authorList>
    </citation>
    <scope>NUCLEOTIDE SEQUENCE</scope>
    <source>
        <tissue evidence="2">Shoot tissue taken approximately 20 cm above the soil surface</tissue>
    </source>
</reference>
<feature type="signal peptide" evidence="1">
    <location>
        <begin position="1"/>
        <end position="28"/>
    </location>
</feature>
<organism evidence="2">
    <name type="scientific">Arundo donax</name>
    <name type="common">Giant reed</name>
    <name type="synonym">Donax arundinaceus</name>
    <dbReference type="NCBI Taxonomy" id="35708"/>
    <lineage>
        <taxon>Eukaryota</taxon>
        <taxon>Viridiplantae</taxon>
        <taxon>Streptophyta</taxon>
        <taxon>Embryophyta</taxon>
        <taxon>Tracheophyta</taxon>
        <taxon>Spermatophyta</taxon>
        <taxon>Magnoliopsida</taxon>
        <taxon>Liliopsida</taxon>
        <taxon>Poales</taxon>
        <taxon>Poaceae</taxon>
        <taxon>PACMAD clade</taxon>
        <taxon>Arundinoideae</taxon>
        <taxon>Arundineae</taxon>
        <taxon>Arundo</taxon>
    </lineage>
</organism>
<keyword evidence="1" id="KW-0732">Signal</keyword>
<evidence type="ECO:0000256" key="1">
    <source>
        <dbReference type="SAM" id="SignalP"/>
    </source>
</evidence>
<evidence type="ECO:0000313" key="2">
    <source>
        <dbReference type="EMBL" id="JAE14139.1"/>
    </source>
</evidence>
<sequence>MGELERRSWSVILVLWKFLTVLIENADAGISSYFGSCCAYMAFIYFFSGEETGV</sequence>
<dbReference type="AlphaFoldDB" id="A0A0A9FSF8"/>
<feature type="chain" id="PRO_5002044644" evidence="1">
    <location>
        <begin position="29"/>
        <end position="54"/>
    </location>
</feature>
<proteinExistence type="predicted"/>
<protein>
    <submittedName>
        <fullName evidence="2">Uncharacterized protein</fullName>
    </submittedName>
</protein>
<reference evidence="2" key="1">
    <citation type="submission" date="2014-09" db="EMBL/GenBank/DDBJ databases">
        <authorList>
            <person name="Magalhaes I.L.F."/>
            <person name="Oliveira U."/>
            <person name="Santos F.R."/>
            <person name="Vidigal T.H.D.A."/>
            <person name="Brescovit A.D."/>
            <person name="Santos A.J."/>
        </authorList>
    </citation>
    <scope>NUCLEOTIDE SEQUENCE</scope>
    <source>
        <tissue evidence="2">Shoot tissue taken approximately 20 cm above the soil surface</tissue>
    </source>
</reference>
<accession>A0A0A9FSF8</accession>
<dbReference type="EMBL" id="GBRH01183757">
    <property type="protein sequence ID" value="JAE14139.1"/>
    <property type="molecule type" value="Transcribed_RNA"/>
</dbReference>
<name>A0A0A9FSF8_ARUDO</name>